<keyword evidence="9" id="KW-1185">Reference proteome</keyword>
<keyword evidence="3" id="KW-0735">Signal-anchor</keyword>
<feature type="domain" description="Thioredoxin" evidence="7">
    <location>
        <begin position="31"/>
        <end position="163"/>
    </location>
</feature>
<keyword evidence="4" id="KW-1015">Disulfide bond</keyword>
<evidence type="ECO:0000256" key="1">
    <source>
        <dbReference type="ARBA" id="ARBA00004196"/>
    </source>
</evidence>
<comment type="subcellular location">
    <subcellularLocation>
        <location evidence="1">Cell envelope</location>
    </subcellularLocation>
</comment>
<evidence type="ECO:0000313" key="9">
    <source>
        <dbReference type="Proteomes" id="UP001598300"/>
    </source>
</evidence>
<dbReference type="EMBL" id="JBHXPM010000003">
    <property type="protein sequence ID" value="MFD3955400.1"/>
    <property type="molecule type" value="Genomic_DNA"/>
</dbReference>
<dbReference type="InterPro" id="IPR036249">
    <property type="entry name" value="Thioredoxin-like_sf"/>
</dbReference>
<proteinExistence type="predicted"/>
<dbReference type="GeneID" id="91291884"/>
<organism evidence="8 9">
    <name type="scientific">Streptomyces bacillaris</name>
    <dbReference type="NCBI Taxonomy" id="68179"/>
    <lineage>
        <taxon>Bacteria</taxon>
        <taxon>Bacillati</taxon>
        <taxon>Actinomycetota</taxon>
        <taxon>Actinomycetes</taxon>
        <taxon>Kitasatosporales</taxon>
        <taxon>Streptomycetaceae</taxon>
        <taxon>Streptomyces</taxon>
    </lineage>
</organism>
<dbReference type="PANTHER" id="PTHR42852:SF6">
    <property type="entry name" value="THIOL:DISULFIDE INTERCHANGE PROTEIN DSBE"/>
    <property type="match status" value="1"/>
</dbReference>
<dbReference type="InterPro" id="IPR013766">
    <property type="entry name" value="Thioredoxin_domain"/>
</dbReference>
<name>A0ABW6DP62_9ACTN</name>
<dbReference type="PROSITE" id="PS51352">
    <property type="entry name" value="THIOREDOXIN_2"/>
    <property type="match status" value="1"/>
</dbReference>
<comment type="caution">
    <text evidence="8">The sequence shown here is derived from an EMBL/GenBank/DDBJ whole genome shotgun (WGS) entry which is preliminary data.</text>
</comment>
<dbReference type="InterPro" id="IPR017937">
    <property type="entry name" value="Thioredoxin_CS"/>
</dbReference>
<feature type="compositionally biased region" description="Basic and acidic residues" evidence="6">
    <location>
        <begin position="12"/>
        <end position="23"/>
    </location>
</feature>
<reference evidence="8 9" key="1">
    <citation type="submission" date="2024-09" db="EMBL/GenBank/DDBJ databases">
        <title>The Natural Products Discovery Center: Release of the First 8490 Sequenced Strains for Exploring Actinobacteria Biosynthetic Diversity.</title>
        <authorList>
            <person name="Kalkreuter E."/>
            <person name="Kautsar S.A."/>
            <person name="Yang D."/>
            <person name="Bader C.D."/>
            <person name="Teijaro C.N."/>
            <person name="Fluegel L."/>
            <person name="Davis C.M."/>
            <person name="Simpson J.R."/>
            <person name="Lauterbach L."/>
            <person name="Steele A.D."/>
            <person name="Gui C."/>
            <person name="Meng S."/>
            <person name="Li G."/>
            <person name="Viehrig K."/>
            <person name="Ye F."/>
            <person name="Su P."/>
            <person name="Kiefer A.F."/>
            <person name="Nichols A."/>
            <person name="Cepeda A.J."/>
            <person name="Yan W."/>
            <person name="Fan B."/>
            <person name="Jiang Y."/>
            <person name="Adhikari A."/>
            <person name="Zheng C.-J."/>
            <person name="Schuster L."/>
            <person name="Cowan T.M."/>
            <person name="Smanski M.J."/>
            <person name="Chevrette M.G."/>
            <person name="De Carvalho L.P.S."/>
            <person name="Shen B."/>
        </authorList>
    </citation>
    <scope>NUCLEOTIDE SEQUENCE [LARGE SCALE GENOMIC DNA]</scope>
    <source>
        <strain evidence="8 9">NPDC058584</strain>
    </source>
</reference>
<sequence>MRLGRRAAARSGEGRRADDRADTGGRPGAGARSGGREPEREAAAAGRPPGQGGVLNVWGSWCAPCRAEAPNLQKVYEDTREQGVAFLGINTRDATQSNALAFEGTYPSFWDRAGKLLLKFRGTISPSAIPSTLVIDRQGRIAASVMKALSERELRSMVDPVLKEG</sequence>
<feature type="region of interest" description="Disordered" evidence="6">
    <location>
        <begin position="1"/>
        <end position="51"/>
    </location>
</feature>
<dbReference type="InterPro" id="IPR000866">
    <property type="entry name" value="AhpC/TSA"/>
</dbReference>
<evidence type="ECO:0000256" key="6">
    <source>
        <dbReference type="SAM" id="MobiDB-lite"/>
    </source>
</evidence>
<gene>
    <name evidence="8" type="ORF">ACFWR3_04860</name>
</gene>
<accession>A0ABW6DP62</accession>
<dbReference type="Proteomes" id="UP001598300">
    <property type="component" value="Unassembled WGS sequence"/>
</dbReference>
<evidence type="ECO:0000256" key="5">
    <source>
        <dbReference type="ARBA" id="ARBA00023284"/>
    </source>
</evidence>
<dbReference type="CDD" id="cd02966">
    <property type="entry name" value="TlpA_like_family"/>
    <property type="match status" value="1"/>
</dbReference>
<evidence type="ECO:0000256" key="2">
    <source>
        <dbReference type="ARBA" id="ARBA00022748"/>
    </source>
</evidence>
<evidence type="ECO:0000259" key="7">
    <source>
        <dbReference type="PROSITE" id="PS51352"/>
    </source>
</evidence>
<dbReference type="Gene3D" id="3.40.30.10">
    <property type="entry name" value="Glutaredoxin"/>
    <property type="match status" value="1"/>
</dbReference>
<dbReference type="Pfam" id="PF00578">
    <property type="entry name" value="AhpC-TSA"/>
    <property type="match status" value="1"/>
</dbReference>
<keyword evidence="3" id="KW-0812">Transmembrane</keyword>
<dbReference type="PANTHER" id="PTHR42852">
    <property type="entry name" value="THIOL:DISULFIDE INTERCHANGE PROTEIN DSBE"/>
    <property type="match status" value="1"/>
</dbReference>
<dbReference type="InterPro" id="IPR050553">
    <property type="entry name" value="Thioredoxin_ResA/DsbE_sf"/>
</dbReference>
<keyword evidence="2" id="KW-0201">Cytochrome c-type biogenesis</keyword>
<evidence type="ECO:0000256" key="4">
    <source>
        <dbReference type="ARBA" id="ARBA00023157"/>
    </source>
</evidence>
<keyword evidence="5" id="KW-0676">Redox-active center</keyword>
<evidence type="ECO:0000313" key="8">
    <source>
        <dbReference type="EMBL" id="MFD3955400.1"/>
    </source>
</evidence>
<dbReference type="SUPFAM" id="SSF52833">
    <property type="entry name" value="Thioredoxin-like"/>
    <property type="match status" value="1"/>
</dbReference>
<evidence type="ECO:0000256" key="3">
    <source>
        <dbReference type="ARBA" id="ARBA00022968"/>
    </source>
</evidence>
<dbReference type="RefSeq" id="WP_373296190.1">
    <property type="nucleotide sequence ID" value="NZ_JBHVRE010000005.1"/>
</dbReference>
<protein>
    <submittedName>
        <fullName evidence="8">TlpA disulfide reductase family protein</fullName>
    </submittedName>
</protein>
<dbReference type="PROSITE" id="PS00194">
    <property type="entry name" value="THIOREDOXIN_1"/>
    <property type="match status" value="1"/>
</dbReference>